<dbReference type="InterPro" id="IPR040442">
    <property type="entry name" value="Pyrv_kinase-like_dom_sf"/>
</dbReference>
<dbReference type="GO" id="GO:0016829">
    <property type="term" value="F:lyase activity"/>
    <property type="evidence" value="ECO:0007669"/>
    <property type="project" value="UniProtKB-KW"/>
</dbReference>
<feature type="binding site" evidence="6">
    <location>
        <position position="126"/>
    </location>
    <ligand>
        <name>Mg(2+)</name>
        <dbReference type="ChEBI" id="CHEBI:18420"/>
    </ligand>
</feature>
<evidence type="ECO:0000256" key="3">
    <source>
        <dbReference type="ARBA" id="ARBA00022723"/>
    </source>
</evidence>
<evidence type="ECO:0000259" key="7">
    <source>
        <dbReference type="Pfam" id="PF03328"/>
    </source>
</evidence>
<dbReference type="PIRSF" id="PIRSF015582">
    <property type="entry name" value="Cit_lyase_B"/>
    <property type="match status" value="1"/>
</dbReference>
<evidence type="ECO:0000256" key="2">
    <source>
        <dbReference type="ARBA" id="ARBA00005568"/>
    </source>
</evidence>
<dbReference type="Proteomes" id="UP000273516">
    <property type="component" value="Unassembled WGS sequence"/>
</dbReference>
<evidence type="ECO:0000256" key="1">
    <source>
        <dbReference type="ARBA" id="ARBA00001946"/>
    </source>
</evidence>
<dbReference type="InterPro" id="IPR015813">
    <property type="entry name" value="Pyrv/PenolPyrv_kinase-like_dom"/>
</dbReference>
<evidence type="ECO:0000256" key="5">
    <source>
        <dbReference type="PIRSR" id="PIRSR015582-1"/>
    </source>
</evidence>
<feature type="binding site" evidence="5">
    <location>
        <position position="62"/>
    </location>
    <ligand>
        <name>substrate</name>
    </ligand>
</feature>
<dbReference type="Pfam" id="PF03328">
    <property type="entry name" value="HpcH_HpaI"/>
    <property type="match status" value="1"/>
</dbReference>
<keyword evidence="3 6" id="KW-0479">Metal-binding</keyword>
<dbReference type="EMBL" id="QOKZ01000003">
    <property type="protein sequence ID" value="RMC35805.1"/>
    <property type="molecule type" value="Genomic_DNA"/>
</dbReference>
<dbReference type="PANTHER" id="PTHR32308">
    <property type="entry name" value="LYASE BETA SUBUNIT, PUTATIVE (AFU_ORTHOLOGUE AFUA_4G13030)-RELATED"/>
    <property type="match status" value="1"/>
</dbReference>
<dbReference type="OrthoDB" id="9800547at2"/>
<dbReference type="SUPFAM" id="SSF51621">
    <property type="entry name" value="Phosphoenolpyruvate/pyruvate domain"/>
    <property type="match status" value="1"/>
</dbReference>
<organism evidence="8 9">
    <name type="scientific">Paracoccus alkanivorans</name>
    <dbReference type="NCBI Taxonomy" id="2116655"/>
    <lineage>
        <taxon>Bacteria</taxon>
        <taxon>Pseudomonadati</taxon>
        <taxon>Pseudomonadota</taxon>
        <taxon>Alphaproteobacteria</taxon>
        <taxon>Rhodobacterales</taxon>
        <taxon>Paracoccaceae</taxon>
        <taxon>Paracoccus</taxon>
    </lineage>
</organism>
<proteinExistence type="inferred from homology"/>
<comment type="cofactor">
    <cofactor evidence="1">
        <name>Mg(2+)</name>
        <dbReference type="ChEBI" id="CHEBI:18420"/>
    </cofactor>
</comment>
<dbReference type="GO" id="GO:0000287">
    <property type="term" value="F:magnesium ion binding"/>
    <property type="evidence" value="ECO:0007669"/>
    <property type="project" value="TreeGrafter"/>
</dbReference>
<evidence type="ECO:0000313" key="9">
    <source>
        <dbReference type="Proteomes" id="UP000273516"/>
    </source>
</evidence>
<dbReference type="PANTHER" id="PTHR32308:SF0">
    <property type="entry name" value="HPCH_HPAI ALDOLASE_CITRATE LYASE DOMAIN-CONTAINING PROTEIN"/>
    <property type="match status" value="1"/>
</dbReference>
<feature type="binding site" evidence="5">
    <location>
        <position position="126"/>
    </location>
    <ligand>
        <name>substrate</name>
    </ligand>
</feature>
<feature type="domain" description="HpcH/HpaI aldolase/citrate lyase" evidence="7">
    <location>
        <begin position="2"/>
        <end position="225"/>
    </location>
</feature>
<dbReference type="InterPro" id="IPR011206">
    <property type="entry name" value="Citrate_lyase_beta/mcl1/mcl2"/>
</dbReference>
<evidence type="ECO:0000313" key="8">
    <source>
        <dbReference type="EMBL" id="RMC35805.1"/>
    </source>
</evidence>
<dbReference type="InterPro" id="IPR005000">
    <property type="entry name" value="Aldolase/citrate-lyase_domain"/>
</dbReference>
<feature type="binding site" evidence="6">
    <location>
        <position position="153"/>
    </location>
    <ligand>
        <name>Mg(2+)</name>
        <dbReference type="ChEBI" id="CHEBI:18420"/>
    </ligand>
</feature>
<evidence type="ECO:0000256" key="6">
    <source>
        <dbReference type="PIRSR" id="PIRSR015582-2"/>
    </source>
</evidence>
<dbReference type="AlphaFoldDB" id="A0A3M0MEM1"/>
<evidence type="ECO:0000256" key="4">
    <source>
        <dbReference type="ARBA" id="ARBA00022842"/>
    </source>
</evidence>
<dbReference type="Gene3D" id="3.20.20.60">
    <property type="entry name" value="Phosphoenolpyruvate-binding domains"/>
    <property type="match status" value="1"/>
</dbReference>
<dbReference type="GO" id="GO:0006107">
    <property type="term" value="P:oxaloacetate metabolic process"/>
    <property type="evidence" value="ECO:0007669"/>
    <property type="project" value="TreeGrafter"/>
</dbReference>
<keyword evidence="4 6" id="KW-0460">Magnesium</keyword>
<reference evidence="8 9" key="1">
    <citation type="submission" date="2018-07" db="EMBL/GenBank/DDBJ databases">
        <authorList>
            <person name="Zhang Y."/>
            <person name="Wang L."/>
            <person name="Ma S."/>
        </authorList>
    </citation>
    <scope>NUCLEOTIDE SEQUENCE [LARGE SCALE GENOMIC DNA]</scope>
    <source>
        <strain evidence="8 9">4-2</strain>
    </source>
</reference>
<keyword evidence="9" id="KW-1185">Reference proteome</keyword>
<accession>A0A3M0MEM1</accession>
<comment type="caution">
    <text evidence="8">The sequence shown here is derived from an EMBL/GenBank/DDBJ whole genome shotgun (WGS) entry which is preliminary data.</text>
</comment>
<keyword evidence="8" id="KW-0456">Lyase</keyword>
<comment type="similarity">
    <text evidence="2">Belongs to the HpcH/HpaI aldolase family.</text>
</comment>
<sequence length="285" mass="30060">MRSLLFVPGDSTRKFDKARLTNADLLILDLEDSVAEEQKIAARSEVAMKLQADRAGKLVYVRVNDFGTGLTAGDLAAVMPGRPDGIMLPKSTGGDDIRRLSHMLDALEAVEGIAAGETGIIPVATESAGAVLGLQSYISAGPRLRGLLWGGEDLAADLGATENREDEGYTAPFLLARNLCLMAATAAGVPAIDAVYTNIRDLSGLAAETRQARRDGFAAKALIHPAHIDIVNAIFAPTEKELAWARQVLAALEEHTGTGVVSIDGMMIDKPHERAARRIIAAAGG</sequence>
<name>A0A3M0MEM1_9RHOB</name>
<protein>
    <submittedName>
        <fullName evidence="8">CoA ester lyase</fullName>
    </submittedName>
</protein>
<gene>
    <name evidence="8" type="ORF">C9E81_10370</name>
</gene>